<evidence type="ECO:0000256" key="3">
    <source>
        <dbReference type="ARBA" id="ARBA00022801"/>
    </source>
</evidence>
<evidence type="ECO:0000313" key="7">
    <source>
        <dbReference type="Proteomes" id="UP000265411"/>
    </source>
</evidence>
<dbReference type="InterPro" id="IPR002018">
    <property type="entry name" value="CarbesteraseB"/>
</dbReference>
<gene>
    <name evidence="6" type="ORF">ASB58_13605</name>
</gene>
<organism evidence="6 7">
    <name type="scientific">Pseudomonas abyssi</name>
    <dbReference type="NCBI Taxonomy" id="170540"/>
    <lineage>
        <taxon>Bacteria</taxon>
        <taxon>Pseudomonadati</taxon>
        <taxon>Pseudomonadota</taxon>
        <taxon>Gammaproteobacteria</taxon>
        <taxon>Pseudomonadales</taxon>
        <taxon>Pseudomonadaceae</taxon>
        <taxon>Pseudomonas</taxon>
    </lineage>
</organism>
<dbReference type="PANTHER" id="PTHR11559">
    <property type="entry name" value="CARBOXYLESTERASE"/>
    <property type="match status" value="1"/>
</dbReference>
<dbReference type="InterPro" id="IPR050309">
    <property type="entry name" value="Type-B_Carboxylest/Lipase"/>
</dbReference>
<dbReference type="AlphaFoldDB" id="A0A395R1M7"/>
<feature type="chain" id="PRO_5017098597" description="Carboxylic ester hydrolase" evidence="4">
    <location>
        <begin position="25"/>
        <end position="660"/>
    </location>
</feature>
<keyword evidence="3 4" id="KW-0378">Hydrolase</keyword>
<dbReference type="PROSITE" id="PS00941">
    <property type="entry name" value="CARBOXYLESTERASE_B_2"/>
    <property type="match status" value="1"/>
</dbReference>
<evidence type="ECO:0000256" key="1">
    <source>
        <dbReference type="ARBA" id="ARBA00005964"/>
    </source>
</evidence>
<dbReference type="GO" id="GO:0016787">
    <property type="term" value="F:hydrolase activity"/>
    <property type="evidence" value="ECO:0007669"/>
    <property type="project" value="UniProtKB-KW"/>
</dbReference>
<dbReference type="PROSITE" id="PS01173">
    <property type="entry name" value="LIPASE_GDXG_HIS"/>
    <property type="match status" value="1"/>
</dbReference>
<keyword evidence="7" id="KW-1185">Reference proteome</keyword>
<dbReference type="OrthoDB" id="9775851at2"/>
<comment type="similarity">
    <text evidence="2">Belongs to the 'GDXG' lipolytic enzyme family.</text>
</comment>
<accession>A0A395R1M7</accession>
<dbReference type="InterPro" id="IPR019819">
    <property type="entry name" value="Carboxylesterase_B_CS"/>
</dbReference>
<dbReference type="InterPro" id="IPR019826">
    <property type="entry name" value="Carboxylesterase_B_AS"/>
</dbReference>
<comment type="similarity">
    <text evidence="1 4">Belongs to the type-B carboxylesterase/lipase family.</text>
</comment>
<dbReference type="EC" id="3.1.1.-" evidence="4"/>
<feature type="domain" description="Carboxylesterase type B" evidence="5">
    <location>
        <begin position="535"/>
        <end position="655"/>
    </location>
</feature>
<comment type="caution">
    <text evidence="6">The sequence shown here is derived from an EMBL/GenBank/DDBJ whole genome shotgun (WGS) entry which is preliminary data.</text>
</comment>
<proteinExistence type="inferred from homology"/>
<keyword evidence="4" id="KW-0732">Signal</keyword>
<dbReference type="SUPFAM" id="SSF53474">
    <property type="entry name" value="alpha/beta-Hydrolases"/>
    <property type="match status" value="1"/>
</dbReference>
<sequence>MNTPPFHLKRFCKPLCCFSLLALAAVGVSGCKDGGDGSDSSLRTGVFTDSPVAGLHYQTATQSGVTAADGSFRYQSGEVVTFSLGSLELGRATGAEQLTPMDLVEGATTVADNRVTNMLVLLQSLDADRSLNNGIQISPAIADAVSLWADSIVFDQAPASFATSSQIQDLLAELNAAEPPVFTESDPRPRTLRSAAEAQAHMQRTLSERRVVKTQSGEVAGFSPDDKAWAWYGIPYAKPPIGDLRWKPPVKPDSWDGVREATAWADQCAQPSYLEAYGKGSMSEDCLYLNVVAPKGYEGDALPVMLWLHGGGYAILTSNSTTYNHTALPSQGVILVTVNHRLGALGYMAHPELTRESAQHSSGNYSQLDQIAALEWVRDNISEFGGDPNNVTIFGQSGGGLKAISLLNSPLAEGLFHRAVIMSAAPPPTDTVRPIYNTLEQEEAGGVSLVQRLGLQDEEDVIAAMRAVSWVDLTNAAASYGVDYFKPNVDDWYVKTDIRENGFHNDVPLIIGTPRNDAEWVIDGLKWYLPFLKQNHTSDVFAYVYDHVPENWANRGVGAYHSIDVVSVFGDPDAYYNQYILGLTGLPSPSPANYADNLPGWGAIDESIAADSMALWAQFARSGNPSTDAIEWPAYTNAGEEFMLMNYDMQAQEGLQTFWP</sequence>
<name>A0A395R1M7_9PSED</name>
<dbReference type="InterPro" id="IPR002168">
    <property type="entry name" value="Lipase_GDXG_HIS_AS"/>
</dbReference>
<protein>
    <recommendedName>
        <fullName evidence="4">Carboxylic ester hydrolase</fullName>
        <ecNumber evidence="4">3.1.1.-</ecNumber>
    </recommendedName>
</protein>
<evidence type="ECO:0000256" key="4">
    <source>
        <dbReference type="RuleBase" id="RU361235"/>
    </source>
</evidence>
<dbReference type="EMBL" id="LMAZ01000004">
    <property type="protein sequence ID" value="RGP54004.1"/>
    <property type="molecule type" value="Genomic_DNA"/>
</dbReference>
<reference evidence="6 7" key="1">
    <citation type="journal article" date="2018" name="Syst. Appl. Microbiol.">
        <title>Pseudomonas gallaeciensis sp. nov., isolated from crude-oil-contaminated intertidal sand samples after the Prestige oil spill.</title>
        <authorList>
            <person name="Mulet M."/>
            <person name="Sanchez D."/>
            <person name="Rodriguez A.C."/>
            <person name="Nogales B."/>
            <person name="Bosch R."/>
            <person name="Busquets A."/>
            <person name="Gomila M."/>
            <person name="Lalucat J."/>
            <person name="Garcia-Valdes E."/>
        </authorList>
    </citation>
    <scope>NUCLEOTIDE SEQUENCE [LARGE SCALE GENOMIC DNA]</scope>
    <source>
        <strain evidence="6 7">V113</strain>
    </source>
</reference>
<dbReference type="Proteomes" id="UP000265411">
    <property type="component" value="Unassembled WGS sequence"/>
</dbReference>
<evidence type="ECO:0000313" key="6">
    <source>
        <dbReference type="EMBL" id="RGP54004.1"/>
    </source>
</evidence>
<feature type="domain" description="Carboxylesterase type B" evidence="5">
    <location>
        <begin position="210"/>
        <end position="522"/>
    </location>
</feature>
<evidence type="ECO:0000256" key="2">
    <source>
        <dbReference type="ARBA" id="ARBA00010515"/>
    </source>
</evidence>
<dbReference type="PROSITE" id="PS00122">
    <property type="entry name" value="CARBOXYLESTERASE_B_1"/>
    <property type="match status" value="1"/>
</dbReference>
<dbReference type="InterPro" id="IPR029058">
    <property type="entry name" value="AB_hydrolase_fold"/>
</dbReference>
<feature type="signal peptide" evidence="4">
    <location>
        <begin position="1"/>
        <end position="24"/>
    </location>
</feature>
<evidence type="ECO:0000259" key="5">
    <source>
        <dbReference type="Pfam" id="PF00135"/>
    </source>
</evidence>
<dbReference type="Gene3D" id="3.40.50.1820">
    <property type="entry name" value="alpha/beta hydrolase"/>
    <property type="match status" value="2"/>
</dbReference>
<dbReference type="Pfam" id="PF00135">
    <property type="entry name" value="COesterase"/>
    <property type="match status" value="2"/>
</dbReference>